<reference evidence="3" key="1">
    <citation type="journal article" date="2018" name="Nat. Microbiol.">
        <title>Leveraging single-cell genomics to expand the fungal tree of life.</title>
        <authorList>
            <person name="Ahrendt S.R."/>
            <person name="Quandt C.A."/>
            <person name="Ciobanu D."/>
            <person name="Clum A."/>
            <person name="Salamov A."/>
            <person name="Andreopoulos B."/>
            <person name="Cheng J.F."/>
            <person name="Woyke T."/>
            <person name="Pelin A."/>
            <person name="Henrissat B."/>
            <person name="Reynolds N.K."/>
            <person name="Benny G.L."/>
            <person name="Smith M.E."/>
            <person name="James T.Y."/>
            <person name="Grigoriev I.V."/>
        </authorList>
    </citation>
    <scope>NUCLEOTIDE SEQUENCE [LARGE SCALE GENOMIC DNA]</scope>
    <source>
        <strain evidence="3">RSA 468</strain>
    </source>
</reference>
<gene>
    <name evidence="2" type="ORF">BJ085DRAFT_28028</name>
</gene>
<evidence type="ECO:0000313" key="2">
    <source>
        <dbReference type="EMBL" id="RKP36114.1"/>
    </source>
</evidence>
<dbReference type="AlphaFoldDB" id="A0A4P9ZRH1"/>
<keyword evidence="1" id="KW-0732">Signal</keyword>
<name>A0A4P9ZRH1_9FUNG</name>
<proteinExistence type="predicted"/>
<organism evidence="2 3">
    <name type="scientific">Dimargaris cristalligena</name>
    <dbReference type="NCBI Taxonomy" id="215637"/>
    <lineage>
        <taxon>Eukaryota</taxon>
        <taxon>Fungi</taxon>
        <taxon>Fungi incertae sedis</taxon>
        <taxon>Zoopagomycota</taxon>
        <taxon>Kickxellomycotina</taxon>
        <taxon>Dimargaritomycetes</taxon>
        <taxon>Dimargaritales</taxon>
        <taxon>Dimargaritaceae</taxon>
        <taxon>Dimargaris</taxon>
    </lineage>
</organism>
<feature type="signal peptide" evidence="1">
    <location>
        <begin position="1"/>
        <end position="21"/>
    </location>
</feature>
<dbReference type="Proteomes" id="UP000268162">
    <property type="component" value="Unassembled WGS sequence"/>
</dbReference>
<evidence type="ECO:0000313" key="3">
    <source>
        <dbReference type="Proteomes" id="UP000268162"/>
    </source>
</evidence>
<dbReference type="EMBL" id="ML002717">
    <property type="protein sequence ID" value="RKP36114.1"/>
    <property type="molecule type" value="Genomic_DNA"/>
</dbReference>
<feature type="chain" id="PRO_5020947626" evidence="1">
    <location>
        <begin position="22"/>
        <end position="297"/>
    </location>
</feature>
<evidence type="ECO:0000256" key="1">
    <source>
        <dbReference type="SAM" id="SignalP"/>
    </source>
</evidence>
<keyword evidence="3" id="KW-1185">Reference proteome</keyword>
<sequence length="297" mass="33635">MRPYLAPITLLGLALAHAAVGRPKPLDGEEVDGDNDIFYDAPEHLPDYRIDSNFSTKINPFSNTPQETIGSQDYLQVLPELSVDYIFSTISKVSDFFDDKTLAMDVQNMYQDDPLLQLSPHNIVNQWKYGIKWRQDGQLWASACAVLVIAGEFGKVRGLMEKNRQYIKPRWYSYAAMLLLEFGDFPPDQEVKIAGGITTNCGYADALGFSMAEEKCTRAPRVRFNDTDTLSEMTGRGLVGKPELAFRVRLPVARKLLKDNWLDLDETLVLDKSVLDDQLYLIKYREGFPPPRPSSQQ</sequence>
<protein>
    <submittedName>
        <fullName evidence="2">Uncharacterized protein</fullName>
    </submittedName>
</protein>
<accession>A0A4P9ZRH1</accession>